<dbReference type="Proteomes" id="UP000199584">
    <property type="component" value="Unassembled WGS sequence"/>
</dbReference>
<accession>A0A1I6DR35</accession>
<dbReference type="OrthoDB" id="1808465at2"/>
<dbReference type="EMBL" id="FOYM01000015">
    <property type="protein sequence ID" value="SFR07933.1"/>
    <property type="molecule type" value="Genomic_DNA"/>
</dbReference>
<protein>
    <submittedName>
        <fullName evidence="1">Uncharacterized protein</fullName>
    </submittedName>
</protein>
<sequence>MGNLKAVWTDLPDDLEDEDMVKTEFYRVFGGRWDNVLLGSEKPFDHHRYWDGYLAVTELQQSRGLTLSDLPLLDPSGKKVFRYNIVIG</sequence>
<organism evidence="1 2">
    <name type="scientific">Desulfoscipio geothermicus DSM 3669</name>
    <dbReference type="NCBI Taxonomy" id="1121426"/>
    <lineage>
        <taxon>Bacteria</taxon>
        <taxon>Bacillati</taxon>
        <taxon>Bacillota</taxon>
        <taxon>Clostridia</taxon>
        <taxon>Eubacteriales</taxon>
        <taxon>Desulfallaceae</taxon>
        <taxon>Desulfoscipio</taxon>
    </lineage>
</organism>
<evidence type="ECO:0000313" key="1">
    <source>
        <dbReference type="EMBL" id="SFR07933.1"/>
    </source>
</evidence>
<proteinExistence type="predicted"/>
<keyword evidence="2" id="KW-1185">Reference proteome</keyword>
<dbReference type="RefSeq" id="WP_092483746.1">
    <property type="nucleotide sequence ID" value="NZ_FOYM01000015.1"/>
</dbReference>
<name>A0A1I6DR35_9FIRM</name>
<reference evidence="2" key="1">
    <citation type="submission" date="2016-10" db="EMBL/GenBank/DDBJ databases">
        <authorList>
            <person name="Varghese N."/>
            <person name="Submissions S."/>
        </authorList>
    </citation>
    <scope>NUCLEOTIDE SEQUENCE [LARGE SCALE GENOMIC DNA]</scope>
    <source>
        <strain evidence="2">DSM 3669</strain>
    </source>
</reference>
<evidence type="ECO:0000313" key="2">
    <source>
        <dbReference type="Proteomes" id="UP000199584"/>
    </source>
</evidence>
<gene>
    <name evidence="1" type="ORF">SAMN05660706_11582</name>
</gene>
<dbReference type="AlphaFoldDB" id="A0A1I6DR35"/>
<dbReference type="STRING" id="39060.SAMN05660706_11582"/>